<proteinExistence type="predicted"/>
<evidence type="ECO:0000313" key="1">
    <source>
        <dbReference type="EMBL" id="KAK2992407.1"/>
    </source>
</evidence>
<name>A0AA88RN40_9ASTE</name>
<organism evidence="1 2">
    <name type="scientific">Escallonia rubra</name>
    <dbReference type="NCBI Taxonomy" id="112253"/>
    <lineage>
        <taxon>Eukaryota</taxon>
        <taxon>Viridiplantae</taxon>
        <taxon>Streptophyta</taxon>
        <taxon>Embryophyta</taxon>
        <taxon>Tracheophyta</taxon>
        <taxon>Spermatophyta</taxon>
        <taxon>Magnoliopsida</taxon>
        <taxon>eudicotyledons</taxon>
        <taxon>Gunneridae</taxon>
        <taxon>Pentapetalae</taxon>
        <taxon>asterids</taxon>
        <taxon>campanulids</taxon>
        <taxon>Escalloniales</taxon>
        <taxon>Escalloniaceae</taxon>
        <taxon>Escallonia</taxon>
    </lineage>
</organism>
<dbReference type="AlphaFoldDB" id="A0AA88RN40"/>
<comment type="caution">
    <text evidence="1">The sequence shown here is derived from an EMBL/GenBank/DDBJ whole genome shotgun (WGS) entry which is preliminary data.</text>
</comment>
<protein>
    <submittedName>
        <fullName evidence="1">Uncharacterized protein</fullName>
    </submittedName>
</protein>
<reference evidence="1" key="1">
    <citation type="submission" date="2022-12" db="EMBL/GenBank/DDBJ databases">
        <title>Draft genome assemblies for two species of Escallonia (Escalloniales).</title>
        <authorList>
            <person name="Chanderbali A."/>
            <person name="Dervinis C."/>
            <person name="Anghel I."/>
            <person name="Soltis D."/>
            <person name="Soltis P."/>
            <person name="Zapata F."/>
        </authorList>
    </citation>
    <scope>NUCLEOTIDE SEQUENCE</scope>
    <source>
        <strain evidence="1">UCBG92.1500</strain>
        <tissue evidence="1">Leaf</tissue>
    </source>
</reference>
<keyword evidence="2" id="KW-1185">Reference proteome</keyword>
<gene>
    <name evidence="1" type="ORF">RJ640_027855</name>
</gene>
<sequence>MLNRYTQNRLNGTRNFAEPRERFVLNTTWNPTLRQGIKITHSNFLWQSKSDTYVSASSGGAAPPSTVGSRTEENGALFPMLNVVVYCGWLLDQRWGVTGCDGGGGYGVEVVMLVAGGAAVFEKMSWELLTSPEVDT</sequence>
<evidence type="ECO:0000313" key="2">
    <source>
        <dbReference type="Proteomes" id="UP001187471"/>
    </source>
</evidence>
<accession>A0AA88RN40</accession>
<dbReference type="Proteomes" id="UP001187471">
    <property type="component" value="Unassembled WGS sequence"/>
</dbReference>
<dbReference type="EMBL" id="JAVXUO010000410">
    <property type="protein sequence ID" value="KAK2992407.1"/>
    <property type="molecule type" value="Genomic_DNA"/>
</dbReference>